<protein>
    <submittedName>
        <fullName evidence="2">Uncharacterized protein</fullName>
    </submittedName>
</protein>
<proteinExistence type="predicted"/>
<dbReference type="Proteomes" id="UP000092177">
    <property type="component" value="Chromosome 3"/>
</dbReference>
<evidence type="ECO:0000313" key="2">
    <source>
        <dbReference type="EMBL" id="OBR12911.1"/>
    </source>
</evidence>
<reference evidence="3" key="1">
    <citation type="journal article" date="2017" name="BMC Genomics">
        <title>Gapless genome assembly of Colletotrichum higginsianum reveals chromosome structure and association of transposable elements with secondary metabolite gene clusters.</title>
        <authorList>
            <person name="Dallery J.-F."/>
            <person name="Lapalu N."/>
            <person name="Zampounis A."/>
            <person name="Pigne S."/>
            <person name="Luyten I."/>
            <person name="Amselem J."/>
            <person name="Wittenberg A.H.J."/>
            <person name="Zhou S."/>
            <person name="de Queiroz M.V."/>
            <person name="Robin G.P."/>
            <person name="Auger A."/>
            <person name="Hainaut M."/>
            <person name="Henrissat B."/>
            <person name="Kim K.-T."/>
            <person name="Lee Y.-H."/>
            <person name="Lespinet O."/>
            <person name="Schwartz D.C."/>
            <person name="Thon M.R."/>
            <person name="O'Connell R.J."/>
        </authorList>
    </citation>
    <scope>NUCLEOTIDE SEQUENCE [LARGE SCALE GENOMIC DNA]</scope>
    <source>
        <strain evidence="3">IMI 349063</strain>
    </source>
</reference>
<gene>
    <name evidence="2" type="ORF">CH63R_05207</name>
</gene>
<dbReference type="AlphaFoldDB" id="A0A1B7YLK6"/>
<keyword evidence="1" id="KW-0732">Signal</keyword>
<name>A0A1B7YLK6_COLHI</name>
<sequence>MRCTTPSVLSLSLVLTTAATAAVTSAPRNDAVDYGSWDFSGSAMFPVSGYTSYRVDATYRNAELAAPVAVACSYLYNPRDRAETASCSDPSFSYDFGGVRQAQANTVATVTLRQTVALSGANVTVTGARHFSFDFSGGAGFTGTAAGVIDAKTATA</sequence>
<feature type="signal peptide" evidence="1">
    <location>
        <begin position="1"/>
        <end position="21"/>
    </location>
</feature>
<organism evidence="2 3">
    <name type="scientific">Colletotrichum higginsianum (strain IMI 349063)</name>
    <name type="common">Crucifer anthracnose fungus</name>
    <dbReference type="NCBI Taxonomy" id="759273"/>
    <lineage>
        <taxon>Eukaryota</taxon>
        <taxon>Fungi</taxon>
        <taxon>Dikarya</taxon>
        <taxon>Ascomycota</taxon>
        <taxon>Pezizomycotina</taxon>
        <taxon>Sordariomycetes</taxon>
        <taxon>Hypocreomycetidae</taxon>
        <taxon>Glomerellales</taxon>
        <taxon>Glomerellaceae</taxon>
        <taxon>Colletotrichum</taxon>
        <taxon>Colletotrichum destructivum species complex</taxon>
    </lineage>
</organism>
<dbReference type="OrthoDB" id="3753703at2759"/>
<feature type="chain" id="PRO_5008601756" evidence="1">
    <location>
        <begin position="22"/>
        <end position="156"/>
    </location>
</feature>
<accession>A0A1B7YLK6</accession>
<evidence type="ECO:0000256" key="1">
    <source>
        <dbReference type="SAM" id="SignalP"/>
    </source>
</evidence>
<keyword evidence="3" id="KW-1185">Reference proteome</keyword>
<dbReference type="GeneID" id="28864289"/>
<dbReference type="VEuPathDB" id="FungiDB:CH63R_05207"/>
<dbReference type="EMBL" id="LTAN01000003">
    <property type="protein sequence ID" value="OBR12911.1"/>
    <property type="molecule type" value="Genomic_DNA"/>
</dbReference>
<dbReference type="KEGG" id="chig:CH63R_05207"/>
<evidence type="ECO:0000313" key="3">
    <source>
        <dbReference type="Proteomes" id="UP000092177"/>
    </source>
</evidence>
<comment type="caution">
    <text evidence="2">The sequence shown here is derived from an EMBL/GenBank/DDBJ whole genome shotgun (WGS) entry which is preliminary data.</text>
</comment>
<dbReference type="RefSeq" id="XP_018161428.1">
    <property type="nucleotide sequence ID" value="XM_018300182.1"/>
</dbReference>